<feature type="signal peptide" evidence="1">
    <location>
        <begin position="1"/>
        <end position="24"/>
    </location>
</feature>
<accession>A0A034WWW1</accession>
<evidence type="ECO:0000256" key="1">
    <source>
        <dbReference type="SAM" id="SignalP"/>
    </source>
</evidence>
<feature type="chain" id="PRO_5001562903" evidence="1">
    <location>
        <begin position="25"/>
        <end position="51"/>
    </location>
</feature>
<organism evidence="2">
    <name type="scientific">Aphidius ervi</name>
    <name type="common">Aphid parasite</name>
    <dbReference type="NCBI Taxonomy" id="37627"/>
    <lineage>
        <taxon>Eukaryota</taxon>
        <taxon>Metazoa</taxon>
        <taxon>Ecdysozoa</taxon>
        <taxon>Arthropoda</taxon>
        <taxon>Hexapoda</taxon>
        <taxon>Insecta</taxon>
        <taxon>Pterygota</taxon>
        <taxon>Neoptera</taxon>
        <taxon>Endopterygota</taxon>
        <taxon>Hymenoptera</taxon>
        <taxon>Apocrita</taxon>
        <taxon>Ichneumonoidea</taxon>
        <taxon>Braconidae</taxon>
        <taxon>Aphidiinae</taxon>
        <taxon>Aphidius</taxon>
    </lineage>
</organism>
<proteinExistence type="evidence at transcript level"/>
<name>A0A034WWW1_APHER</name>
<dbReference type="EMBL" id="GBCU01000004">
    <property type="protein sequence ID" value="JAC59144.1"/>
    <property type="molecule type" value="mRNA"/>
</dbReference>
<evidence type="ECO:0000313" key="2">
    <source>
        <dbReference type="EMBL" id="JAC59144.1"/>
    </source>
</evidence>
<sequence length="51" mass="5412">MKIIYLAWASIFIVLAVLLNGADAYCLGSGKQCGKFDDCCSLTCMSNGECA</sequence>
<reference evidence="2" key="1">
    <citation type="journal article" date="2014" name="BMC Genomics">
        <title>Identification of the main venom protein components of Aphidius ervi, a parasitoid wasp of the aphid model Acyrthosiphon pisum.</title>
        <authorList>
            <person name="Colinet D."/>
            <person name="Anselme C."/>
            <person name="Deleury E."/>
            <person name="Mancini D."/>
            <person name="Poulain J."/>
            <person name="Azema-Dossat C."/>
            <person name="Belghazi M."/>
            <person name="Tares S."/>
            <person name="Pennacchio F."/>
            <person name="Poirie M."/>
            <person name="Gatti J.-L."/>
        </authorList>
    </citation>
    <scope>NUCLEOTIDE SEQUENCE</scope>
    <source>
        <strain evidence="2">FR</strain>
    </source>
</reference>
<protein>
    <submittedName>
        <fullName evidence="2">Venom toxin-like peptide</fullName>
    </submittedName>
</protein>
<dbReference type="AlphaFoldDB" id="A0A034WWW1"/>
<keyword evidence="1" id="KW-0732">Signal</keyword>